<comment type="function">
    <text evidence="4">Binds directly to 23S ribosomal RNA and is necessary for the in vitro assembly process of the 50S ribosomal subunit. It is not involved in the protein synthesizing functions of that subunit.</text>
</comment>
<proteinExistence type="inferred from homology"/>
<evidence type="ECO:0000256" key="6">
    <source>
        <dbReference type="ARBA" id="ARBA00035482"/>
    </source>
</evidence>
<protein>
    <recommendedName>
        <fullName evidence="5">Large ribosomal subunit protein bL20</fullName>
    </recommendedName>
    <alternativeName>
        <fullName evidence="6">50S ribosomal protein L20</fullName>
    </alternativeName>
</protein>
<dbReference type="AlphaFoldDB" id="A0A3B0Q0D8"/>
<keyword evidence="3" id="KW-0687">Ribonucleoprotein</keyword>
<dbReference type="GO" id="GO:0019843">
    <property type="term" value="F:rRNA binding"/>
    <property type="evidence" value="ECO:0007669"/>
    <property type="project" value="InterPro"/>
</dbReference>
<dbReference type="GO" id="GO:0005840">
    <property type="term" value="C:ribosome"/>
    <property type="evidence" value="ECO:0007669"/>
    <property type="project" value="UniProtKB-KW"/>
</dbReference>
<gene>
    <name evidence="7" type="primary">rplT</name>
    <name evidence="7" type="ORF">NCTC10115_00817</name>
</gene>
<evidence type="ECO:0000256" key="2">
    <source>
        <dbReference type="ARBA" id="ARBA00022980"/>
    </source>
</evidence>
<evidence type="ECO:0000313" key="8">
    <source>
        <dbReference type="Proteomes" id="UP000260136"/>
    </source>
</evidence>
<dbReference type="SUPFAM" id="SSF74731">
    <property type="entry name" value="Ribosomal protein L20"/>
    <property type="match status" value="1"/>
</dbReference>
<reference evidence="8" key="1">
    <citation type="submission" date="2018-06" db="EMBL/GenBank/DDBJ databases">
        <authorList>
            <consortium name="Pathogen Informatics"/>
        </authorList>
    </citation>
    <scope>NUCLEOTIDE SEQUENCE [LARGE SCALE GENOMIC DNA]</scope>
    <source>
        <strain evidence="8">NCTC10115</strain>
    </source>
</reference>
<name>A0A3B0Q0D8_MYCGL</name>
<evidence type="ECO:0000256" key="5">
    <source>
        <dbReference type="ARBA" id="ARBA00035172"/>
    </source>
</evidence>
<dbReference type="Proteomes" id="UP000260136">
    <property type="component" value="Chromosome"/>
</dbReference>
<accession>A0A3B0Q0D8</accession>
<organism evidence="7 8">
    <name type="scientific">Mycoplasmoides gallisepticum</name>
    <name type="common">Mycoplasma gallisepticum</name>
    <dbReference type="NCBI Taxonomy" id="2096"/>
    <lineage>
        <taxon>Bacteria</taxon>
        <taxon>Bacillati</taxon>
        <taxon>Mycoplasmatota</taxon>
        <taxon>Mycoplasmoidales</taxon>
        <taxon>Mycoplasmoidaceae</taxon>
        <taxon>Mycoplasmoides</taxon>
    </lineage>
</organism>
<dbReference type="Pfam" id="PF00453">
    <property type="entry name" value="Ribosomal_L20"/>
    <property type="match status" value="1"/>
</dbReference>
<dbReference type="STRING" id="1006581.GCW_02030"/>
<dbReference type="InterPro" id="IPR035566">
    <property type="entry name" value="Ribosomal_protein_bL20_C"/>
</dbReference>
<evidence type="ECO:0000256" key="3">
    <source>
        <dbReference type="ARBA" id="ARBA00023274"/>
    </source>
</evidence>
<comment type="similarity">
    <text evidence="1">Belongs to the bacterial ribosomal protein bL20 family.</text>
</comment>
<keyword evidence="2 7" id="KW-0689">Ribosomal protein</keyword>
<dbReference type="GO" id="GO:1990904">
    <property type="term" value="C:ribonucleoprotein complex"/>
    <property type="evidence" value="ECO:0007669"/>
    <property type="project" value="UniProtKB-KW"/>
</dbReference>
<evidence type="ECO:0000256" key="4">
    <source>
        <dbReference type="ARBA" id="ARBA00024775"/>
    </source>
</evidence>
<evidence type="ECO:0000256" key="1">
    <source>
        <dbReference type="ARBA" id="ARBA00007698"/>
    </source>
</evidence>
<dbReference type="GO" id="GO:0006412">
    <property type="term" value="P:translation"/>
    <property type="evidence" value="ECO:0007669"/>
    <property type="project" value="InterPro"/>
</dbReference>
<evidence type="ECO:0000313" key="7">
    <source>
        <dbReference type="EMBL" id="SYV94493.1"/>
    </source>
</evidence>
<dbReference type="Gene3D" id="1.10.1900.20">
    <property type="entry name" value="Ribosomal protein L20"/>
    <property type="match status" value="1"/>
</dbReference>
<dbReference type="InterPro" id="IPR005813">
    <property type="entry name" value="Ribosomal_bL20"/>
</dbReference>
<dbReference type="GO" id="GO:0003735">
    <property type="term" value="F:structural constituent of ribosome"/>
    <property type="evidence" value="ECO:0007669"/>
    <property type="project" value="InterPro"/>
</dbReference>
<sequence>MFINLLKKQQITINRKMLSEIAIHDHEAFKKLVKEVTGK</sequence>
<dbReference type="EMBL" id="LS991952">
    <property type="protein sequence ID" value="SYV94493.1"/>
    <property type="molecule type" value="Genomic_DNA"/>
</dbReference>